<dbReference type="AlphaFoldDB" id="A0A917G8K6"/>
<reference evidence="2" key="2">
    <citation type="submission" date="2020-09" db="EMBL/GenBank/DDBJ databases">
        <authorList>
            <person name="Sun Q."/>
            <person name="Sedlacek I."/>
        </authorList>
    </citation>
    <scope>NUCLEOTIDE SEQUENCE</scope>
    <source>
        <strain evidence="2">CCM 7905</strain>
    </source>
</reference>
<accession>A0A917G8K6</accession>
<evidence type="ECO:0000256" key="1">
    <source>
        <dbReference type="SAM" id="MobiDB-lite"/>
    </source>
</evidence>
<name>A0A917G8K6_9NOCA</name>
<sequence>MHPLTGAVPARKGRGHNGSRRAPSETGERRLAAFLLGRTPAPNGSTVCCPAGTLVPAQVLGTGFGYSASLATA</sequence>
<organism evidence="2 3">
    <name type="scientific">Rhodococcoides trifolii</name>
    <dbReference type="NCBI Taxonomy" id="908250"/>
    <lineage>
        <taxon>Bacteria</taxon>
        <taxon>Bacillati</taxon>
        <taxon>Actinomycetota</taxon>
        <taxon>Actinomycetes</taxon>
        <taxon>Mycobacteriales</taxon>
        <taxon>Nocardiaceae</taxon>
        <taxon>Rhodococcoides</taxon>
    </lineage>
</organism>
<evidence type="ECO:0000313" key="3">
    <source>
        <dbReference type="Proteomes" id="UP000654257"/>
    </source>
</evidence>
<comment type="caution">
    <text evidence="2">The sequence shown here is derived from an EMBL/GenBank/DDBJ whole genome shotgun (WGS) entry which is preliminary data.</text>
</comment>
<protein>
    <submittedName>
        <fullName evidence="2">Uncharacterized protein</fullName>
    </submittedName>
</protein>
<reference evidence="2" key="1">
    <citation type="journal article" date="2014" name="Int. J. Syst. Evol. Microbiol.">
        <title>Complete genome sequence of Corynebacterium casei LMG S-19264T (=DSM 44701T), isolated from a smear-ripened cheese.</title>
        <authorList>
            <consortium name="US DOE Joint Genome Institute (JGI-PGF)"/>
            <person name="Walter F."/>
            <person name="Albersmeier A."/>
            <person name="Kalinowski J."/>
            <person name="Ruckert C."/>
        </authorList>
    </citation>
    <scope>NUCLEOTIDE SEQUENCE</scope>
    <source>
        <strain evidence="2">CCM 7905</strain>
    </source>
</reference>
<gene>
    <name evidence="2" type="ORF">GCM10007304_46940</name>
</gene>
<dbReference type="Proteomes" id="UP000654257">
    <property type="component" value="Unassembled WGS sequence"/>
</dbReference>
<dbReference type="EMBL" id="BMCU01000006">
    <property type="protein sequence ID" value="GGG27727.1"/>
    <property type="molecule type" value="Genomic_DNA"/>
</dbReference>
<proteinExistence type="predicted"/>
<feature type="region of interest" description="Disordered" evidence="1">
    <location>
        <begin position="1"/>
        <end position="29"/>
    </location>
</feature>
<evidence type="ECO:0000313" key="2">
    <source>
        <dbReference type="EMBL" id="GGG27727.1"/>
    </source>
</evidence>
<keyword evidence="3" id="KW-1185">Reference proteome</keyword>